<accession>A0ABR2K797</accession>
<feature type="compositionally biased region" description="Low complexity" evidence="1">
    <location>
        <begin position="309"/>
        <end position="319"/>
    </location>
</feature>
<keyword evidence="4" id="KW-1185">Reference proteome</keyword>
<evidence type="ECO:0000313" key="3">
    <source>
        <dbReference type="EMBL" id="KAK8886939.1"/>
    </source>
</evidence>
<feature type="compositionally biased region" description="Acidic residues" evidence="1">
    <location>
        <begin position="986"/>
        <end position="998"/>
    </location>
</feature>
<proteinExistence type="predicted"/>
<dbReference type="InterPro" id="IPR000626">
    <property type="entry name" value="Ubiquitin-like_dom"/>
</dbReference>
<dbReference type="Proteomes" id="UP001470230">
    <property type="component" value="Unassembled WGS sequence"/>
</dbReference>
<dbReference type="PROSITE" id="PS50053">
    <property type="entry name" value="UBIQUITIN_2"/>
    <property type="match status" value="1"/>
</dbReference>
<dbReference type="Pfam" id="PF00240">
    <property type="entry name" value="ubiquitin"/>
    <property type="match status" value="1"/>
</dbReference>
<evidence type="ECO:0000313" key="4">
    <source>
        <dbReference type="Proteomes" id="UP001470230"/>
    </source>
</evidence>
<evidence type="ECO:0000256" key="1">
    <source>
        <dbReference type="SAM" id="MobiDB-lite"/>
    </source>
</evidence>
<feature type="region of interest" description="Disordered" evidence="1">
    <location>
        <begin position="675"/>
        <end position="718"/>
    </location>
</feature>
<feature type="compositionally biased region" description="Basic and acidic residues" evidence="1">
    <location>
        <begin position="1066"/>
        <end position="1075"/>
    </location>
</feature>
<feature type="region of interest" description="Disordered" evidence="1">
    <location>
        <begin position="272"/>
        <end position="319"/>
    </location>
</feature>
<feature type="domain" description="Ubiquitin-like" evidence="2">
    <location>
        <begin position="143"/>
        <end position="221"/>
    </location>
</feature>
<feature type="region of interest" description="Disordered" evidence="1">
    <location>
        <begin position="447"/>
        <end position="468"/>
    </location>
</feature>
<dbReference type="CDD" id="cd17039">
    <property type="entry name" value="Ubl_ubiquitin_like"/>
    <property type="match status" value="3"/>
</dbReference>
<feature type="region of interest" description="Disordered" evidence="1">
    <location>
        <begin position="562"/>
        <end position="600"/>
    </location>
</feature>
<evidence type="ECO:0000259" key="2">
    <source>
        <dbReference type="PROSITE" id="PS50053"/>
    </source>
</evidence>
<dbReference type="EMBL" id="JAPFFF010000006">
    <property type="protein sequence ID" value="KAK8886939.1"/>
    <property type="molecule type" value="Genomic_DNA"/>
</dbReference>
<feature type="region of interest" description="Disordered" evidence="1">
    <location>
        <begin position="897"/>
        <end position="1110"/>
    </location>
</feature>
<sequence>MKSIPLKLPSGAKFRAGIRDNSTIRTVREELSKQIKIPESHINLNLSHRLRNLQNPTPIRSLGINPGDDIDVSIVPPRLSFQYGNTAPIQLPFTIDSTVATAKKMLAPRFHITPDKIKLTLCNNELTNNQLLRNIHIPLNIYIQIFIDKSKAKSSLIFMMQHEAYVFEFPDETTVAQIKDELMKHADKATISLQLFYNGLYLDDNAILKDLDIKPKSCIIVESEMLEREDFIKENNSTEDDLDENALLDRSTHASRARTAIYKRRNAIRQMLKQSNSNRNSSQKVPIIQPDFSKTAPTSSRSKARKKPSQNNLSQTLSNSLGNYQEENALEEEEGMQILTENQSIGTLPINQSSSNMSREVAIDSKVSLGNMPMTQEDNIQIEEEEEDRDETPRKQSSAALSGIASGLANGLTNSNENNEDLANVPATLEENAENVPVTLEENAENAPATLEDSQPVEDSSGANLPGIASGIADGLANIPATLEEDAENVPVTLEENDQNGLNLSEVASGIAGGLANSDEAGAPATLEDSQKVEDFNDAENPTKVMARGALKNMPATLEANEEDANAPATLEDSQPVGDGGDLSKIASGLAGGLTNNNEEEDANVPATLEANEEDANVPATLEANEEDANVPATLEANEEDANVPATLEANEEDANVPATLEANEEDANVPATLEANEEDANVPATLEDSQPVGDGGDLSKIAPGLAGGLTGNTEEEGAGVPATLEENAENVPVTLEANEEDANVPATLEDSQPVGDGGDLSKIASGLAGGLTNNTEEEGANEENVPATLEANEEDANAPVTLEDSQPVGDGGDLSKIAPGLAGGLTGNTEEEGAGVPATLEANEEDANVPATLEEREVNGPATPEENGDDVQAVEDTCRPQNSTDLSGIASGLINGLTNAGNNNGDDEPIEEQNMPATLEANEEDANAPATLEANEENVPATLEANEEDANAPATLEDSQPVGDGGDLSKIAPGLAGGLTGNTEEPQEPENPPDENEAEARNAQQDEQGGLVDLSKIISGNTNELTKDQEQNEPADDQESTDKKGGIDLSRIISGNAGALAQNGDDGKDSKALELAEADESDHDDKNSQNGPLSGIISGNVNALFGNKA</sequence>
<feature type="region of interest" description="Disordered" evidence="1">
    <location>
        <begin position="739"/>
        <end position="872"/>
    </location>
</feature>
<dbReference type="InterPro" id="IPR029071">
    <property type="entry name" value="Ubiquitin-like_domsf"/>
</dbReference>
<name>A0ABR2K797_9EUKA</name>
<reference evidence="3 4" key="1">
    <citation type="submission" date="2024-04" db="EMBL/GenBank/DDBJ databases">
        <title>Tritrichomonas musculus Genome.</title>
        <authorList>
            <person name="Alves-Ferreira E."/>
            <person name="Grigg M."/>
            <person name="Lorenzi H."/>
            <person name="Galac M."/>
        </authorList>
    </citation>
    <scope>NUCLEOTIDE SEQUENCE [LARGE SCALE GENOMIC DNA]</scope>
    <source>
        <strain evidence="3 4">EAF2021</strain>
    </source>
</reference>
<organism evidence="3 4">
    <name type="scientific">Tritrichomonas musculus</name>
    <dbReference type="NCBI Taxonomy" id="1915356"/>
    <lineage>
        <taxon>Eukaryota</taxon>
        <taxon>Metamonada</taxon>
        <taxon>Parabasalia</taxon>
        <taxon>Tritrichomonadida</taxon>
        <taxon>Tritrichomonadidae</taxon>
        <taxon>Tritrichomonas</taxon>
    </lineage>
</organism>
<comment type="caution">
    <text evidence="3">The sequence shown here is derived from an EMBL/GenBank/DDBJ whole genome shotgun (WGS) entry which is preliminary data.</text>
</comment>
<dbReference type="Gene3D" id="3.10.20.90">
    <property type="entry name" value="Phosphatidylinositol 3-kinase Catalytic Subunit, Chain A, domain 1"/>
    <property type="match status" value="1"/>
</dbReference>
<gene>
    <name evidence="3" type="ORF">M9Y10_037973</name>
</gene>
<protein>
    <recommendedName>
        <fullName evidence="2">Ubiquitin-like domain-containing protein</fullName>
    </recommendedName>
</protein>
<feature type="compositionally biased region" description="Polar residues" evidence="1">
    <location>
        <begin position="1089"/>
        <end position="1102"/>
    </location>
</feature>
<dbReference type="SUPFAM" id="SSF54236">
    <property type="entry name" value="Ubiquitin-like"/>
    <property type="match status" value="2"/>
</dbReference>